<dbReference type="GO" id="GO:0002052">
    <property type="term" value="P:positive regulation of neuroblast proliferation"/>
    <property type="evidence" value="ECO:0007669"/>
    <property type="project" value="TreeGrafter"/>
</dbReference>
<dbReference type="GO" id="GO:0007155">
    <property type="term" value="P:cell adhesion"/>
    <property type="evidence" value="ECO:0007669"/>
    <property type="project" value="InterPro"/>
</dbReference>
<feature type="compositionally biased region" description="Acidic residues" evidence="5">
    <location>
        <begin position="132"/>
        <end position="144"/>
    </location>
</feature>
<proteinExistence type="predicted"/>
<feature type="region of interest" description="Disordered" evidence="5">
    <location>
        <begin position="1"/>
        <end position="44"/>
    </location>
</feature>
<dbReference type="GO" id="GO:0005540">
    <property type="term" value="F:hyaluronic acid binding"/>
    <property type="evidence" value="ECO:0007669"/>
    <property type="project" value="InterPro"/>
</dbReference>
<dbReference type="EMBL" id="OV696704">
    <property type="protein sequence ID" value="CAH1252021.1"/>
    <property type="molecule type" value="Genomic_DNA"/>
</dbReference>
<feature type="compositionally biased region" description="Basic and acidic residues" evidence="5">
    <location>
        <begin position="30"/>
        <end position="44"/>
    </location>
</feature>
<dbReference type="GO" id="GO:0010001">
    <property type="term" value="P:glial cell differentiation"/>
    <property type="evidence" value="ECO:0007669"/>
    <property type="project" value="TreeGrafter"/>
</dbReference>
<evidence type="ECO:0000256" key="5">
    <source>
        <dbReference type="SAM" id="MobiDB-lite"/>
    </source>
</evidence>
<organism evidence="7 8">
    <name type="scientific">Branchiostoma lanceolatum</name>
    <name type="common">Common lancelet</name>
    <name type="synonym">Amphioxus lanceolatum</name>
    <dbReference type="NCBI Taxonomy" id="7740"/>
    <lineage>
        <taxon>Eukaryota</taxon>
        <taxon>Metazoa</taxon>
        <taxon>Chordata</taxon>
        <taxon>Cephalochordata</taxon>
        <taxon>Leptocardii</taxon>
        <taxon>Amphioxiformes</taxon>
        <taxon>Branchiostomatidae</taxon>
        <taxon>Branchiostoma</taxon>
    </lineage>
</organism>
<comment type="subcellular location">
    <subcellularLocation>
        <location evidence="1">Secreted</location>
    </subcellularLocation>
</comment>
<dbReference type="InterPro" id="IPR016186">
    <property type="entry name" value="C-type_lectin-like/link_sf"/>
</dbReference>
<name>A0A8J9ZEH3_BRALA</name>
<keyword evidence="2" id="KW-0964">Secreted</keyword>
<protein>
    <submittedName>
        <fullName evidence="7">HAPLN3 protein</fullName>
    </submittedName>
</protein>
<dbReference type="Pfam" id="PF00193">
    <property type="entry name" value="Xlink"/>
    <property type="match status" value="1"/>
</dbReference>
<dbReference type="Gene3D" id="3.10.100.10">
    <property type="entry name" value="Mannose-Binding Protein A, subunit A"/>
    <property type="match status" value="1"/>
</dbReference>
<dbReference type="GO" id="GO:0072534">
    <property type="term" value="C:perineuronal net"/>
    <property type="evidence" value="ECO:0007669"/>
    <property type="project" value="TreeGrafter"/>
</dbReference>
<evidence type="ECO:0000259" key="6">
    <source>
        <dbReference type="PROSITE" id="PS50963"/>
    </source>
</evidence>
<keyword evidence="3" id="KW-0677">Repeat</keyword>
<dbReference type="AlphaFoldDB" id="A0A8J9ZEH3"/>
<evidence type="ECO:0000256" key="1">
    <source>
        <dbReference type="ARBA" id="ARBA00004613"/>
    </source>
</evidence>
<evidence type="ECO:0000313" key="7">
    <source>
        <dbReference type="EMBL" id="CAH1252021.1"/>
    </source>
</evidence>
<evidence type="ECO:0000256" key="3">
    <source>
        <dbReference type="ARBA" id="ARBA00022737"/>
    </source>
</evidence>
<dbReference type="FunFam" id="3.10.100.10:FF:000151">
    <property type="match status" value="1"/>
</dbReference>
<dbReference type="SUPFAM" id="SSF56436">
    <property type="entry name" value="C-type lectin-like"/>
    <property type="match status" value="1"/>
</dbReference>
<dbReference type="InterPro" id="IPR000538">
    <property type="entry name" value="Link_dom"/>
</dbReference>
<feature type="region of interest" description="Disordered" evidence="5">
    <location>
        <begin position="105"/>
        <end position="146"/>
    </location>
</feature>
<accession>A0A8J9ZEH3</accession>
<dbReference type="OrthoDB" id="5359219at2759"/>
<dbReference type="GO" id="GO:0005615">
    <property type="term" value="C:extracellular space"/>
    <property type="evidence" value="ECO:0007669"/>
    <property type="project" value="TreeGrafter"/>
</dbReference>
<dbReference type="PANTHER" id="PTHR22804:SF54">
    <property type="match status" value="1"/>
</dbReference>
<keyword evidence="8" id="KW-1185">Reference proteome</keyword>
<dbReference type="InterPro" id="IPR050691">
    <property type="entry name" value="Hyaluronan_bind_Proteoglycan"/>
</dbReference>
<sequence>MNSKYSGITTVPPERVRVPSEADEPSGCEFRAKPRRDESSGCERFQRCRGRSRRTAESNSPVTRSLAQLLSKQRSCSSGKMKLFCTASLCLMMLGLLAHGSSGDEMDGSIGEEQGAYPGNEMDGDAFPGSNGEEEDAYPGDDESPAGSYKYDLDEAKHACEQEGATLASYHQLYEAWQDGLQRCACAWLSDGTARYPMQKTHEGCGKSGINKCGWQSSWNAWCFRPLSICG</sequence>
<dbReference type="PANTHER" id="PTHR22804">
    <property type="entry name" value="AGGRECAN/VERSICAN PROTEOGLYCAN"/>
    <property type="match status" value="1"/>
</dbReference>
<evidence type="ECO:0000256" key="4">
    <source>
        <dbReference type="ARBA" id="ARBA00023157"/>
    </source>
</evidence>
<dbReference type="PROSITE" id="PS50963">
    <property type="entry name" value="LINK_2"/>
    <property type="match status" value="1"/>
</dbReference>
<dbReference type="GO" id="GO:0007417">
    <property type="term" value="P:central nervous system development"/>
    <property type="evidence" value="ECO:0007669"/>
    <property type="project" value="TreeGrafter"/>
</dbReference>
<dbReference type="Proteomes" id="UP000838412">
    <property type="component" value="Chromosome 19"/>
</dbReference>
<evidence type="ECO:0000256" key="2">
    <source>
        <dbReference type="ARBA" id="ARBA00022525"/>
    </source>
</evidence>
<gene>
    <name evidence="7" type="primary">HAPLN3</name>
    <name evidence="7" type="ORF">BLAG_LOCUS12217</name>
</gene>
<dbReference type="GO" id="GO:0001501">
    <property type="term" value="P:skeletal system development"/>
    <property type="evidence" value="ECO:0007669"/>
    <property type="project" value="TreeGrafter"/>
</dbReference>
<feature type="domain" description="Link" evidence="6">
    <location>
        <begin position="138"/>
        <end position="225"/>
    </location>
</feature>
<dbReference type="InterPro" id="IPR016187">
    <property type="entry name" value="CTDL_fold"/>
</dbReference>
<reference evidence="7" key="1">
    <citation type="submission" date="2022-01" db="EMBL/GenBank/DDBJ databases">
        <authorList>
            <person name="Braso-Vives M."/>
        </authorList>
    </citation>
    <scope>NUCLEOTIDE SEQUENCE</scope>
</reference>
<dbReference type="GO" id="GO:0045202">
    <property type="term" value="C:synapse"/>
    <property type="evidence" value="ECO:0007669"/>
    <property type="project" value="TreeGrafter"/>
</dbReference>
<keyword evidence="4" id="KW-1015">Disulfide bond</keyword>
<dbReference type="SMART" id="SM00445">
    <property type="entry name" value="LINK"/>
    <property type="match status" value="1"/>
</dbReference>
<evidence type="ECO:0000313" key="8">
    <source>
        <dbReference type="Proteomes" id="UP000838412"/>
    </source>
</evidence>